<evidence type="ECO:0000256" key="4">
    <source>
        <dbReference type="ARBA" id="ARBA00022692"/>
    </source>
</evidence>
<dbReference type="InterPro" id="IPR050445">
    <property type="entry name" value="Bact_polysacc_biosynth/exp"/>
</dbReference>
<dbReference type="InterPro" id="IPR003856">
    <property type="entry name" value="LPS_length_determ_N"/>
</dbReference>
<organism evidence="12 13">
    <name type="scientific">Selenomonas ruminantium</name>
    <dbReference type="NCBI Taxonomy" id="971"/>
    <lineage>
        <taxon>Bacteria</taxon>
        <taxon>Bacillati</taxon>
        <taxon>Bacillota</taxon>
        <taxon>Negativicutes</taxon>
        <taxon>Selenomonadales</taxon>
        <taxon>Selenomonadaceae</taxon>
        <taxon>Selenomonas</taxon>
    </lineage>
</organism>
<protein>
    <submittedName>
        <fullName evidence="12">G-rich domain on putative tyrosine kinase</fullName>
    </submittedName>
</protein>
<dbReference type="GO" id="GO:0016301">
    <property type="term" value="F:kinase activity"/>
    <property type="evidence" value="ECO:0007669"/>
    <property type="project" value="UniProtKB-KW"/>
</dbReference>
<evidence type="ECO:0000256" key="9">
    <source>
        <dbReference type="SAM" id="Phobius"/>
    </source>
</evidence>
<evidence type="ECO:0000259" key="11">
    <source>
        <dbReference type="Pfam" id="PF13807"/>
    </source>
</evidence>
<feature type="transmembrane region" description="Helical" evidence="9">
    <location>
        <begin position="265"/>
        <end position="284"/>
    </location>
</feature>
<dbReference type="GO" id="GO:0005886">
    <property type="term" value="C:plasma membrane"/>
    <property type="evidence" value="ECO:0007669"/>
    <property type="project" value="UniProtKB-SubCell"/>
</dbReference>
<keyword evidence="12" id="KW-0808">Transferase</keyword>
<evidence type="ECO:0000256" key="6">
    <source>
        <dbReference type="ARBA" id="ARBA00023136"/>
    </source>
</evidence>
<dbReference type="AlphaFoldDB" id="A0A1H3WS17"/>
<evidence type="ECO:0000256" key="1">
    <source>
        <dbReference type="ARBA" id="ARBA00004651"/>
    </source>
</evidence>
<keyword evidence="6 9" id="KW-0472">Membrane</keyword>
<evidence type="ECO:0000256" key="8">
    <source>
        <dbReference type="SAM" id="MobiDB-lite"/>
    </source>
</evidence>
<accession>A0A1H3WS17</accession>
<feature type="region of interest" description="Disordered" evidence="8">
    <location>
        <begin position="234"/>
        <end position="260"/>
    </location>
</feature>
<dbReference type="Proteomes" id="UP000183469">
    <property type="component" value="Unassembled WGS sequence"/>
</dbReference>
<keyword evidence="12" id="KW-0418">Kinase</keyword>
<gene>
    <name evidence="12" type="ORF">SAMN05660648_01092</name>
</gene>
<proteinExistence type="inferred from homology"/>
<name>A0A1H3WS17_SELRU</name>
<dbReference type="PANTHER" id="PTHR32309:SF31">
    <property type="entry name" value="CAPSULAR EXOPOLYSACCHARIDE FAMILY"/>
    <property type="match status" value="1"/>
</dbReference>
<comment type="similarity">
    <text evidence="2">Belongs to the CpsC/CapA family.</text>
</comment>
<keyword evidence="7" id="KW-0175">Coiled coil</keyword>
<dbReference type="InterPro" id="IPR032807">
    <property type="entry name" value="GNVR"/>
</dbReference>
<keyword evidence="3" id="KW-1003">Cell membrane</keyword>
<sequence length="297" mass="33091">MDDKEQEYEIDLAKLGKILWRKKKQVMALCVAGAALGFAYPMTQPASYSSTIEVRVKTDERVANLSDTINLAEDKPINIMSIVELLQSPGMVEKAVKNMDSVDPQERDRLISALQIDSKAALKTILKIENIRGTDLVKITAEGRTPEQAQELAQKLTDTFMQSHSSNKQAIQSRKADFLDKQVADAKKALMDAEEKVAASPNNESSQSYRQLQREVKIKEDIYANLVKEQESSKIREQMNSEEIQVVSPANLPSTESGPRSKKKVYAAAGFAIGALLSLGYGLFCYRKETKREEDNA</sequence>
<feature type="domain" description="Polysaccharide chain length determinant N-terminal" evidence="10">
    <location>
        <begin position="9"/>
        <end position="98"/>
    </location>
</feature>
<evidence type="ECO:0000256" key="3">
    <source>
        <dbReference type="ARBA" id="ARBA00022475"/>
    </source>
</evidence>
<evidence type="ECO:0000313" key="13">
    <source>
        <dbReference type="Proteomes" id="UP000183469"/>
    </source>
</evidence>
<keyword evidence="4 9" id="KW-0812">Transmembrane</keyword>
<reference evidence="12 13" key="1">
    <citation type="submission" date="2016-10" db="EMBL/GenBank/DDBJ databases">
        <authorList>
            <person name="de Groot N.N."/>
        </authorList>
    </citation>
    <scope>NUCLEOTIDE SEQUENCE [LARGE SCALE GENOMIC DNA]</scope>
    <source>
        <strain evidence="12 13">DSM 2872</strain>
    </source>
</reference>
<evidence type="ECO:0000259" key="10">
    <source>
        <dbReference type="Pfam" id="PF02706"/>
    </source>
</evidence>
<evidence type="ECO:0000313" key="12">
    <source>
        <dbReference type="EMBL" id="SDZ89172.1"/>
    </source>
</evidence>
<dbReference type="RefSeq" id="WP_074671471.1">
    <property type="nucleotide sequence ID" value="NZ_FNQG01000004.1"/>
</dbReference>
<keyword evidence="5 9" id="KW-1133">Transmembrane helix</keyword>
<feature type="coiled-coil region" evidence="7">
    <location>
        <begin position="176"/>
        <end position="229"/>
    </location>
</feature>
<dbReference type="EMBL" id="FNQG01000004">
    <property type="protein sequence ID" value="SDZ89172.1"/>
    <property type="molecule type" value="Genomic_DNA"/>
</dbReference>
<feature type="domain" description="Tyrosine-protein kinase G-rich" evidence="11">
    <location>
        <begin position="207"/>
        <end position="283"/>
    </location>
</feature>
<evidence type="ECO:0000256" key="2">
    <source>
        <dbReference type="ARBA" id="ARBA00006683"/>
    </source>
</evidence>
<comment type="subcellular location">
    <subcellularLocation>
        <location evidence="1">Cell membrane</location>
        <topology evidence="1">Multi-pass membrane protein</topology>
    </subcellularLocation>
</comment>
<dbReference type="Pfam" id="PF02706">
    <property type="entry name" value="Wzz"/>
    <property type="match status" value="1"/>
</dbReference>
<dbReference type="Pfam" id="PF13807">
    <property type="entry name" value="GNVR"/>
    <property type="match status" value="1"/>
</dbReference>
<evidence type="ECO:0000256" key="5">
    <source>
        <dbReference type="ARBA" id="ARBA00022989"/>
    </source>
</evidence>
<dbReference type="PANTHER" id="PTHR32309">
    <property type="entry name" value="TYROSINE-PROTEIN KINASE"/>
    <property type="match status" value="1"/>
</dbReference>
<evidence type="ECO:0000256" key="7">
    <source>
        <dbReference type="SAM" id="Coils"/>
    </source>
</evidence>